<dbReference type="eggNOG" id="COG0438">
    <property type="taxonomic scope" value="Bacteria"/>
</dbReference>
<protein>
    <submittedName>
        <fullName evidence="1">Nucleoside 2-deoxyribosyltransferase like</fullName>
    </submittedName>
</protein>
<proteinExistence type="predicted"/>
<dbReference type="Proteomes" id="UP000182114">
    <property type="component" value="Unassembled WGS sequence"/>
</dbReference>
<organism evidence="1 2">
    <name type="scientific">Cellulophaga baltica</name>
    <dbReference type="NCBI Taxonomy" id="76594"/>
    <lineage>
        <taxon>Bacteria</taxon>
        <taxon>Pseudomonadati</taxon>
        <taxon>Bacteroidota</taxon>
        <taxon>Flavobacteriia</taxon>
        <taxon>Flavobacteriales</taxon>
        <taxon>Flavobacteriaceae</taxon>
        <taxon>Cellulophaga</taxon>
    </lineage>
</organism>
<accession>A0A1G7GH90</accession>
<dbReference type="Gene3D" id="3.40.50.450">
    <property type="match status" value="1"/>
</dbReference>
<dbReference type="GO" id="GO:0016740">
    <property type="term" value="F:transferase activity"/>
    <property type="evidence" value="ECO:0007669"/>
    <property type="project" value="UniProtKB-KW"/>
</dbReference>
<reference evidence="2" key="1">
    <citation type="submission" date="2016-10" db="EMBL/GenBank/DDBJ databases">
        <authorList>
            <person name="Varghese N."/>
            <person name="Submissions S."/>
        </authorList>
    </citation>
    <scope>NUCLEOTIDE SEQUENCE [LARGE SCALE GENOMIC DNA]</scope>
    <source>
        <strain evidence="2">DSM 24729</strain>
    </source>
</reference>
<dbReference type="EMBL" id="FNBD01000004">
    <property type="protein sequence ID" value="SDE87486.1"/>
    <property type="molecule type" value="Genomic_DNA"/>
</dbReference>
<dbReference type="InterPro" id="IPR039470">
    <property type="entry name" value="Nuc_deoxyri_tr2"/>
</dbReference>
<keyword evidence="2" id="KW-1185">Reference proteome</keyword>
<evidence type="ECO:0000313" key="1">
    <source>
        <dbReference type="EMBL" id="SDE87486.1"/>
    </source>
</evidence>
<gene>
    <name evidence="1" type="ORF">SAMN04487992_104379</name>
</gene>
<keyword evidence="1" id="KW-0808">Transferase</keyword>
<dbReference type="Pfam" id="PF15891">
    <property type="entry name" value="Nuc_deoxyri_tr2"/>
    <property type="match status" value="1"/>
</dbReference>
<evidence type="ECO:0000313" key="2">
    <source>
        <dbReference type="Proteomes" id="UP000182114"/>
    </source>
</evidence>
<dbReference type="AlphaFoldDB" id="A0A1G7GH90"/>
<name>A0A1G7GH90_9FLAO</name>
<sequence length="143" mass="16397">MVFTSETALPIKESDQRYIFLAGSMASKQTINWRNQVVNSLRNSYQFLDPTKEHRDTLNATQMKTHVEWELDAMAMADIVLLNFLPKALSPISLVELGLYVNTNKLYVVCPKAFYKSSYVVTLCERYHTPTFTTLHKAIDTLT</sequence>